<dbReference type="CDD" id="cd15482">
    <property type="entry name" value="Sialidase_non-viral"/>
    <property type="match status" value="1"/>
</dbReference>
<keyword evidence="2" id="KW-0732">Signal</keyword>
<dbReference type="Proteomes" id="UP001597351">
    <property type="component" value="Unassembled WGS sequence"/>
</dbReference>
<evidence type="ECO:0000256" key="2">
    <source>
        <dbReference type="SAM" id="SignalP"/>
    </source>
</evidence>
<evidence type="ECO:0000313" key="4">
    <source>
        <dbReference type="Proteomes" id="UP001597351"/>
    </source>
</evidence>
<dbReference type="InterPro" id="IPR015943">
    <property type="entry name" value="WD40/YVTN_repeat-like_dom_sf"/>
</dbReference>
<organism evidence="3 4">
    <name type="scientific">Nocardioides aestuarii</name>
    <dbReference type="NCBI Taxonomy" id="252231"/>
    <lineage>
        <taxon>Bacteria</taxon>
        <taxon>Bacillati</taxon>
        <taxon>Actinomycetota</taxon>
        <taxon>Actinomycetes</taxon>
        <taxon>Propionibacteriales</taxon>
        <taxon>Nocardioidaceae</taxon>
        <taxon>Nocardioides</taxon>
    </lineage>
</organism>
<dbReference type="RefSeq" id="WP_343917639.1">
    <property type="nucleotide sequence ID" value="NZ_BAAAJT010000002.1"/>
</dbReference>
<keyword evidence="4" id="KW-1185">Reference proteome</keyword>
<dbReference type="PANTHER" id="PTHR47199">
    <property type="entry name" value="PHOTOSYSTEM II STABILITY/ASSEMBLY FACTOR HCF136, CHLOROPLASTIC"/>
    <property type="match status" value="1"/>
</dbReference>
<dbReference type="EMBL" id="JBHUGD010000003">
    <property type="protein sequence ID" value="MFD1946976.1"/>
    <property type="molecule type" value="Genomic_DNA"/>
</dbReference>
<gene>
    <name evidence="3" type="ORF">ACFSDE_09235</name>
</gene>
<reference evidence="4" key="1">
    <citation type="journal article" date="2019" name="Int. J. Syst. Evol. Microbiol.">
        <title>The Global Catalogue of Microorganisms (GCM) 10K type strain sequencing project: providing services to taxonomists for standard genome sequencing and annotation.</title>
        <authorList>
            <consortium name="The Broad Institute Genomics Platform"/>
            <consortium name="The Broad Institute Genome Sequencing Center for Infectious Disease"/>
            <person name="Wu L."/>
            <person name="Ma J."/>
        </authorList>
    </citation>
    <scope>NUCLEOTIDE SEQUENCE [LARGE SCALE GENOMIC DNA]</scope>
    <source>
        <strain evidence="4">CGMCC 1.12477</strain>
    </source>
</reference>
<proteinExistence type="predicted"/>
<feature type="chain" id="PRO_5046479876" evidence="2">
    <location>
        <begin position="25"/>
        <end position="351"/>
    </location>
</feature>
<sequence length="351" mass="36901">MRRLLGILCLALPLTAVPATQSLAAATPSDWEVSVVDADQSFRGLDAVDRRTAWVSGGSVSGGAGKVFRTTDGGETWDDVTPPGTEGLSLRDVEARGRNTAVVLSIGPGEDSRIFRTTDGGATWTEAFRNTEADAFYNCLDFYPGGRRGLAVSDPVDGEFRIAATDDGGASWEVLDDVVMPDSTGEYNFSASGDCLTIAGRTAWFGSGGEAARVYRSTDRGLTWTATDSTLTAGEAAGVFALAFRNPQQGVVVGGDFDPEATEPDGTAYARHGRTWTAGGDLAHLGEDVAWRRGNRLIVVGESGPEAGTSVSRDRGRSWEQLSTTGFHTLDCTRDGACWAAGGGGRVGMLR</sequence>
<feature type="region of interest" description="Disordered" evidence="1">
    <location>
        <begin position="65"/>
        <end position="86"/>
    </location>
</feature>
<evidence type="ECO:0000313" key="3">
    <source>
        <dbReference type="EMBL" id="MFD1946976.1"/>
    </source>
</evidence>
<feature type="signal peptide" evidence="2">
    <location>
        <begin position="1"/>
        <end position="24"/>
    </location>
</feature>
<evidence type="ECO:0000256" key="1">
    <source>
        <dbReference type="SAM" id="MobiDB-lite"/>
    </source>
</evidence>
<name>A0ABW4TPF0_9ACTN</name>
<accession>A0ABW4TPF0</accession>
<dbReference type="Gene3D" id="2.130.10.10">
    <property type="entry name" value="YVTN repeat-like/Quinoprotein amine dehydrogenase"/>
    <property type="match status" value="2"/>
</dbReference>
<dbReference type="SUPFAM" id="SSF110296">
    <property type="entry name" value="Oligoxyloglucan reducing end-specific cellobiohydrolase"/>
    <property type="match status" value="1"/>
</dbReference>
<comment type="caution">
    <text evidence="3">The sequence shown here is derived from an EMBL/GenBank/DDBJ whole genome shotgun (WGS) entry which is preliminary data.</text>
</comment>
<dbReference type="PANTHER" id="PTHR47199:SF2">
    <property type="entry name" value="PHOTOSYSTEM II STABILITY_ASSEMBLY FACTOR HCF136, CHLOROPLASTIC"/>
    <property type="match status" value="1"/>
</dbReference>
<protein>
    <submittedName>
        <fullName evidence="3">WD40/YVTN/BNR-like repeat-containing protein</fullName>
    </submittedName>
</protein>